<dbReference type="EMBL" id="NTJZ01000010">
    <property type="protein sequence ID" value="PDH33169.1"/>
    <property type="molecule type" value="Genomic_DNA"/>
</dbReference>
<evidence type="ECO:0000256" key="1">
    <source>
        <dbReference type="SAM" id="SignalP"/>
    </source>
</evidence>
<sequence>MLALKFRKSTCLLFSLLSLPSVSLGIEISGYVKNQGQGPIVATVYINDDFEFKTDINGYFAGEVPAGQLAIYAEATTENVTSKSLRRNFYATSNTEVRLTVRPLRSVTISTEAPSNAFGLWLSIFEAVTPGEELSKESIECCSLITTTPSGQISYTTTHELPEGVYRAQLRAQWPEQEDNTFISWIGFEVTENENIFKITTEDRYTLYPLAERSVDPSKVTFENDIETGYIKIIGEKASASAAMPLSLLNVQTGHYTWGSSHADGSFELLINGQEGSEYVIYQRGIVDGWRNYQLGAGTHLRIPFTSNSANKFSTEHALSSSNNSPTKKSDADLLGGKTTGIAQFFGTFDFSTLNAGAAGVFEGTVRIIGPSVDTLKLNWGSSDLYLEKIVDKEGWVIAATPENSSNFMTVSGLPINGEPTVNDTRVGSVIYSEISRVAENNYEAKFTATYNIPAELSDGRYQIHLKAGSLTSDISAETVFTHNFALDASTSVLDGRVGEFQVGLSEESKIDIALLANTYSNGSRGTVPTSRKNSFGITPGIIFNTHKFILDDTVPFKSERVTYNLEPYVPLVSWTTKGHQVPLPIQFKFPSGELLITIVDPNGKRTQLGPAPFQGTYMNEPFANWGAVGGNGGAAPQQYLKLSTLTDLYEYPFDDYGEYSISLRGSVLDIKDREYTLNGDFQVVRAEPLDLEYGAMPGTPFEVGDYFPPQLITQPGVPAKVNITVTHYPNSDPALVETINFEGFANRFGYFDGGDKSYMFSEPGEYRVDVYASHLDTSEKLWAGSRTWGGIVETPDSDLEMRGVKGTEGDMNYRQWFNFDTRPLGPGESNTHMAPPYQTGDISWMTAEQLDRSNSAMTGFYTIFDKEGTFRASVANRLSEYSGLDLTNTGLPFVSTTNLITPDNSSINPFFELKGSNDHWAYYYNAAERPGVAAREHIGQLASRNNYWRFSDTYNYQLGNGQQGDNPNDFKFVFGGGVYRIPKSDENHYLAYGSLWVHLPGEDEIGGRIMPPFQGASGGPSGGPIMTLLNQEIDIFYHPLGVRPGTILEVGDIAAFSGQIGPTLPSDVSIQITMPSGNVKVIEGTANKIGYFYKPGSNFLITEPGVYDVDISVTHKGMTSSGLVQPPYPTGGILGPEPNGFQFYAVTDKSNIAKLDPLSSILPRSTELKFTLNNSDGTNSNQFYQTTVMPGFLLEQSSSSSNDYVYNAKNLNLSFPNLDVDDGRGSYTSNADTVTYSFLLKSQDQTGNITYEANQILLQGDTIFNPDHELAVTGSMSISIADTTLTVGEVLKVDLSLSAQGLGDLYVALIMPDGNFVTLGETRLASDVSEIIPFRQSISLEDNQNIQVVDVLIPAGVMTGDYSFYAIFVSQGKSVLDESNWKGSSSAFWKLN</sequence>
<evidence type="ECO:0000313" key="3">
    <source>
        <dbReference type="Proteomes" id="UP000219329"/>
    </source>
</evidence>
<comment type="caution">
    <text evidence="2">The sequence shown here is derived from an EMBL/GenBank/DDBJ whole genome shotgun (WGS) entry which is preliminary data.</text>
</comment>
<keyword evidence="1" id="KW-0732">Signal</keyword>
<gene>
    <name evidence="2" type="ORF">CNF02_09465</name>
</gene>
<accession>A0A2A5W9J8</accession>
<proteinExistence type="predicted"/>
<evidence type="ECO:0000313" key="2">
    <source>
        <dbReference type="EMBL" id="PDH33169.1"/>
    </source>
</evidence>
<feature type="chain" id="PRO_5013082770" evidence="1">
    <location>
        <begin position="24"/>
        <end position="1393"/>
    </location>
</feature>
<feature type="signal peptide" evidence="1">
    <location>
        <begin position="1"/>
        <end position="23"/>
    </location>
</feature>
<name>A0A2A5W9J8_9GAMM</name>
<organism evidence="2 3">
    <name type="scientific">OM182 bacterium MED-G28</name>
    <dbReference type="NCBI Taxonomy" id="1986256"/>
    <lineage>
        <taxon>Bacteria</taxon>
        <taxon>Pseudomonadati</taxon>
        <taxon>Pseudomonadota</taxon>
        <taxon>Gammaproteobacteria</taxon>
        <taxon>OMG group</taxon>
        <taxon>OM182 clade</taxon>
    </lineage>
</organism>
<dbReference type="Proteomes" id="UP000219329">
    <property type="component" value="Unassembled WGS sequence"/>
</dbReference>
<protein>
    <submittedName>
        <fullName evidence="2">Uncharacterized protein</fullName>
    </submittedName>
</protein>
<reference evidence="2 3" key="1">
    <citation type="submission" date="2017-08" db="EMBL/GenBank/DDBJ databases">
        <title>Fine stratification of microbial communities through a metagenomic profile of the photic zone.</title>
        <authorList>
            <person name="Haro-Moreno J.M."/>
            <person name="Lopez-Perez M."/>
            <person name="De La Torre J."/>
            <person name="Picazo A."/>
            <person name="Camacho A."/>
            <person name="Rodriguez-Valera F."/>
        </authorList>
    </citation>
    <scope>NUCLEOTIDE SEQUENCE [LARGE SCALE GENOMIC DNA]</scope>
    <source>
        <strain evidence="2">MED-G28</strain>
    </source>
</reference>